<dbReference type="EMBL" id="JACPSX010000090">
    <property type="protein sequence ID" value="MBI3014400.1"/>
    <property type="molecule type" value="Genomic_DNA"/>
</dbReference>
<evidence type="ECO:0000313" key="1">
    <source>
        <dbReference type="EMBL" id="MBI3014400.1"/>
    </source>
</evidence>
<sequence>MVGVQVEVVEMRLKLVYHSEMLPLGDPVNEGFDLPEIEEILRRLEELGISCEIIDIRSMPDGELSNLYDEALLPAVYKKYQVRKVFGSNRRSGFLFGRAVPALLIYEPGKTYPSDVYPHRNGERTVTIRAFLRDLLKKMERVPVVKEKKEPNRALVERMNRLRKKIGAIDIPVSELIREGRRR</sequence>
<name>A0A932GP49_UNCTE</name>
<accession>A0A932GP49</accession>
<organism evidence="1 2">
    <name type="scientific">Tectimicrobiota bacterium</name>
    <dbReference type="NCBI Taxonomy" id="2528274"/>
    <lineage>
        <taxon>Bacteria</taxon>
        <taxon>Pseudomonadati</taxon>
        <taxon>Nitrospinota/Tectimicrobiota group</taxon>
        <taxon>Candidatus Tectimicrobiota</taxon>
    </lineage>
</organism>
<comment type="caution">
    <text evidence="1">The sequence shown here is derived from an EMBL/GenBank/DDBJ whole genome shotgun (WGS) entry which is preliminary data.</text>
</comment>
<reference evidence="1" key="1">
    <citation type="submission" date="2020-07" db="EMBL/GenBank/DDBJ databases">
        <title>Huge and variable diversity of episymbiotic CPR bacteria and DPANN archaea in groundwater ecosystems.</title>
        <authorList>
            <person name="He C.Y."/>
            <person name="Keren R."/>
            <person name="Whittaker M."/>
            <person name="Farag I.F."/>
            <person name="Doudna J."/>
            <person name="Cate J.H.D."/>
            <person name="Banfield J.F."/>
        </authorList>
    </citation>
    <scope>NUCLEOTIDE SEQUENCE</scope>
    <source>
        <strain evidence="1">NC_groundwater_717_Ag_S-0.2um_59_8</strain>
    </source>
</reference>
<dbReference type="Proteomes" id="UP000741360">
    <property type="component" value="Unassembled WGS sequence"/>
</dbReference>
<dbReference type="AlphaFoldDB" id="A0A932GP49"/>
<protein>
    <submittedName>
        <fullName evidence="1">Uncharacterized protein</fullName>
    </submittedName>
</protein>
<evidence type="ECO:0000313" key="2">
    <source>
        <dbReference type="Proteomes" id="UP000741360"/>
    </source>
</evidence>
<proteinExistence type="predicted"/>
<gene>
    <name evidence="1" type="ORF">HYY65_04920</name>
</gene>